<dbReference type="Proteomes" id="UP001595817">
    <property type="component" value="Unassembled WGS sequence"/>
</dbReference>
<dbReference type="EMBL" id="JBHSEC010000005">
    <property type="protein sequence ID" value="MFC4409671.1"/>
    <property type="molecule type" value="Genomic_DNA"/>
</dbReference>
<dbReference type="InterPro" id="IPR022742">
    <property type="entry name" value="Hydrolase_4"/>
</dbReference>
<dbReference type="GO" id="GO:0016787">
    <property type="term" value="F:hydrolase activity"/>
    <property type="evidence" value="ECO:0007669"/>
    <property type="project" value="UniProtKB-KW"/>
</dbReference>
<evidence type="ECO:0000313" key="3">
    <source>
        <dbReference type="Proteomes" id="UP001595817"/>
    </source>
</evidence>
<keyword evidence="3" id="KW-1185">Reference proteome</keyword>
<gene>
    <name evidence="2" type="ORF">ACFOZY_04385</name>
</gene>
<dbReference type="InterPro" id="IPR029058">
    <property type="entry name" value="AB_hydrolase_fold"/>
</dbReference>
<dbReference type="SUPFAM" id="SSF53474">
    <property type="entry name" value="alpha/beta-Hydrolases"/>
    <property type="match status" value="1"/>
</dbReference>
<dbReference type="InterPro" id="IPR051044">
    <property type="entry name" value="MAG_DAG_Lipase"/>
</dbReference>
<evidence type="ECO:0000259" key="1">
    <source>
        <dbReference type="Pfam" id="PF12146"/>
    </source>
</evidence>
<protein>
    <submittedName>
        <fullName evidence="2">Alpha/beta hydrolase</fullName>
    </submittedName>
</protein>
<proteinExistence type="predicted"/>
<dbReference type="RefSeq" id="WP_378152680.1">
    <property type="nucleotide sequence ID" value="NZ_JBHSEC010000005.1"/>
</dbReference>
<name>A0ABV8X2B7_9LACT</name>
<accession>A0ABV8X2B7</accession>
<keyword evidence="2" id="KW-0378">Hydrolase</keyword>
<comment type="caution">
    <text evidence="2">The sequence shown here is derived from an EMBL/GenBank/DDBJ whole genome shotgun (WGS) entry which is preliminary data.</text>
</comment>
<sequence length="263" mass="30655">MWKWEAEGQPKAVVAIVHSAYEHHRRYAWLIERFRTAGFHVVMGDLPGHGDASLSHAAHDSSFEEYEKFVHELVKVGLSHNLPLFVIGHGMGATLMMNKLHSKELSIAGVVLSSPWLHLVQTPPKTLTGIGKIATNMKIKHDLPIKQMTRNFDVYKLEKDDPLYNPVITSSWYSELQGLMRTTFQTKGQEISMPVLMHTAERDKITDPRYALRWMQSQQMREFQYREWKNCYHDLFQEPEREYIFLYTEAFMNNTLRSLGYIV</sequence>
<dbReference type="PANTHER" id="PTHR11614">
    <property type="entry name" value="PHOSPHOLIPASE-RELATED"/>
    <property type="match status" value="1"/>
</dbReference>
<dbReference type="Pfam" id="PF12146">
    <property type="entry name" value="Hydrolase_4"/>
    <property type="match status" value="1"/>
</dbReference>
<organism evidence="2 3">
    <name type="scientific">Chungangia koreensis</name>
    <dbReference type="NCBI Taxonomy" id="752657"/>
    <lineage>
        <taxon>Bacteria</taxon>
        <taxon>Bacillati</taxon>
        <taxon>Bacillota</taxon>
        <taxon>Bacilli</taxon>
        <taxon>Lactobacillales</taxon>
        <taxon>Chungangia</taxon>
    </lineage>
</organism>
<reference evidence="3" key="1">
    <citation type="journal article" date="2019" name="Int. J. Syst. Evol. Microbiol.">
        <title>The Global Catalogue of Microorganisms (GCM) 10K type strain sequencing project: providing services to taxonomists for standard genome sequencing and annotation.</title>
        <authorList>
            <consortium name="The Broad Institute Genomics Platform"/>
            <consortium name="The Broad Institute Genome Sequencing Center for Infectious Disease"/>
            <person name="Wu L."/>
            <person name="Ma J."/>
        </authorList>
    </citation>
    <scope>NUCLEOTIDE SEQUENCE [LARGE SCALE GENOMIC DNA]</scope>
    <source>
        <strain evidence="3">CCUG 59778</strain>
    </source>
</reference>
<dbReference type="Gene3D" id="3.40.50.1820">
    <property type="entry name" value="alpha/beta hydrolase"/>
    <property type="match status" value="1"/>
</dbReference>
<feature type="domain" description="Serine aminopeptidase S33" evidence="1">
    <location>
        <begin position="9"/>
        <end position="240"/>
    </location>
</feature>
<evidence type="ECO:0000313" key="2">
    <source>
        <dbReference type="EMBL" id="MFC4409671.1"/>
    </source>
</evidence>